<sequence length="84" mass="9494">MAGHDPADVERRLRAGERVTVPELAAVFERDRTTVYRWVVKRKLIKSRMSPGGGEVEIEPEDALRALANWRAGRPLDAEPDREA</sequence>
<dbReference type="RefSeq" id="WP_111217101.1">
    <property type="nucleotide sequence ID" value="NZ_POTY01000191.1"/>
</dbReference>
<proteinExistence type="predicted"/>
<protein>
    <recommendedName>
        <fullName evidence="3">DNA-binding protein</fullName>
    </recommendedName>
</protein>
<evidence type="ECO:0008006" key="3">
    <source>
        <dbReference type="Google" id="ProtNLM"/>
    </source>
</evidence>
<evidence type="ECO:0000313" key="1">
    <source>
        <dbReference type="EMBL" id="PZG13000.1"/>
    </source>
</evidence>
<dbReference type="OrthoDB" id="158903at2"/>
<dbReference type="Proteomes" id="UP000248924">
    <property type="component" value="Unassembled WGS sequence"/>
</dbReference>
<dbReference type="EMBL" id="POTY01000191">
    <property type="protein sequence ID" value="PZG13000.1"/>
    <property type="molecule type" value="Genomic_DNA"/>
</dbReference>
<comment type="caution">
    <text evidence="1">The sequence shown here is derived from an EMBL/GenBank/DDBJ whole genome shotgun (WGS) entry which is preliminary data.</text>
</comment>
<evidence type="ECO:0000313" key="2">
    <source>
        <dbReference type="Proteomes" id="UP000248924"/>
    </source>
</evidence>
<reference evidence="1 2" key="1">
    <citation type="submission" date="2018-01" db="EMBL/GenBank/DDBJ databases">
        <title>Draft genome sequence of Jishengella sp. NA12.</title>
        <authorList>
            <person name="Sahin N."/>
            <person name="Ay H."/>
            <person name="Saygin H."/>
        </authorList>
    </citation>
    <scope>NUCLEOTIDE SEQUENCE [LARGE SCALE GENOMIC DNA]</scope>
    <source>
        <strain evidence="1 2">NA12</strain>
    </source>
</reference>
<dbReference type="AlphaFoldDB" id="A0A2W2EH96"/>
<accession>A0A2W2EH96</accession>
<name>A0A2W2EH96_9ACTN</name>
<organism evidence="1 2">
    <name type="scientific">Micromonospora craterilacus</name>
    <dbReference type="NCBI Taxonomy" id="1655439"/>
    <lineage>
        <taxon>Bacteria</taxon>
        <taxon>Bacillati</taxon>
        <taxon>Actinomycetota</taxon>
        <taxon>Actinomycetes</taxon>
        <taxon>Micromonosporales</taxon>
        <taxon>Micromonosporaceae</taxon>
        <taxon>Micromonospora</taxon>
    </lineage>
</organism>
<gene>
    <name evidence="1" type="ORF">C1I95_24650</name>
</gene>
<keyword evidence="2" id="KW-1185">Reference proteome</keyword>